<evidence type="ECO:0000256" key="4">
    <source>
        <dbReference type="PROSITE-ProRule" id="PRU00335"/>
    </source>
</evidence>
<dbReference type="Gene3D" id="1.10.10.60">
    <property type="entry name" value="Homeodomain-like"/>
    <property type="match status" value="1"/>
</dbReference>
<dbReference type="Proteomes" id="UP000192513">
    <property type="component" value="Unassembled WGS sequence"/>
</dbReference>
<keyword evidence="3" id="KW-0804">Transcription</keyword>
<accession>A0A1X0IBM6</accession>
<gene>
    <name evidence="6" type="ORF">BST39_10935</name>
</gene>
<dbReference type="STRING" id="590652.BST39_10935"/>
<feature type="domain" description="HTH tetR-type" evidence="5">
    <location>
        <begin position="12"/>
        <end position="72"/>
    </location>
</feature>
<feature type="DNA-binding region" description="H-T-H motif" evidence="4">
    <location>
        <begin position="35"/>
        <end position="54"/>
    </location>
</feature>
<dbReference type="InterPro" id="IPR001647">
    <property type="entry name" value="HTH_TetR"/>
</dbReference>
<dbReference type="InterPro" id="IPR036271">
    <property type="entry name" value="Tet_transcr_reg_TetR-rel_C_sf"/>
</dbReference>
<evidence type="ECO:0000256" key="1">
    <source>
        <dbReference type="ARBA" id="ARBA00023015"/>
    </source>
</evidence>
<dbReference type="SUPFAM" id="SSF48498">
    <property type="entry name" value="Tetracyclin repressor-like, C-terminal domain"/>
    <property type="match status" value="1"/>
</dbReference>
<dbReference type="InterPro" id="IPR011075">
    <property type="entry name" value="TetR_C"/>
</dbReference>
<proteinExistence type="predicted"/>
<evidence type="ECO:0000259" key="5">
    <source>
        <dbReference type="PROSITE" id="PS50977"/>
    </source>
</evidence>
<dbReference type="RefSeq" id="WP_083171727.1">
    <property type="nucleotide sequence ID" value="NZ_AP022619.1"/>
</dbReference>
<dbReference type="Gene3D" id="1.10.357.10">
    <property type="entry name" value="Tetracycline Repressor, domain 2"/>
    <property type="match status" value="1"/>
</dbReference>
<sequence>MPEARGGRPRDVQLDDVILAATRELLAAGSYAELSMEGVATRAKVGKKTVYRRWSSKAPLVADAVLDAYGRGGSFEVPNTGDLRADLRCWLVEHAEFIADPASAALIRALIAAAAASTLDNQALDQQLSVPQHAGLLARLRLAADAAQLHADADIDAVANALIGTLLLRLLSRTPANRPRATEFDGLLDAILGGILR</sequence>
<dbReference type="GO" id="GO:0000976">
    <property type="term" value="F:transcription cis-regulatory region binding"/>
    <property type="evidence" value="ECO:0007669"/>
    <property type="project" value="TreeGrafter"/>
</dbReference>
<dbReference type="PANTHER" id="PTHR30055:SF148">
    <property type="entry name" value="TETR-FAMILY TRANSCRIPTIONAL REGULATOR"/>
    <property type="match status" value="1"/>
</dbReference>
<evidence type="ECO:0000256" key="3">
    <source>
        <dbReference type="ARBA" id="ARBA00023163"/>
    </source>
</evidence>
<comment type="caution">
    <text evidence="6">The sequence shown here is derived from an EMBL/GenBank/DDBJ whole genome shotgun (WGS) entry which is preliminary data.</text>
</comment>
<dbReference type="SUPFAM" id="SSF46689">
    <property type="entry name" value="Homeodomain-like"/>
    <property type="match status" value="1"/>
</dbReference>
<dbReference type="InterPro" id="IPR009057">
    <property type="entry name" value="Homeodomain-like_sf"/>
</dbReference>
<name>A0A1X0IBM6_9MYCO</name>
<dbReference type="GO" id="GO:0003700">
    <property type="term" value="F:DNA-binding transcription factor activity"/>
    <property type="evidence" value="ECO:0007669"/>
    <property type="project" value="TreeGrafter"/>
</dbReference>
<evidence type="ECO:0000313" key="7">
    <source>
        <dbReference type="Proteomes" id="UP000192513"/>
    </source>
</evidence>
<reference evidence="6 7" key="1">
    <citation type="submission" date="2017-02" db="EMBL/GenBank/DDBJ databases">
        <title>The new phylogeny of genus Mycobacterium.</title>
        <authorList>
            <person name="Tortoli E."/>
            <person name="Trovato A."/>
            <person name="Cirillo D.M."/>
        </authorList>
    </citation>
    <scope>NUCLEOTIDE SEQUENCE [LARGE SCALE GENOMIC DNA]</scope>
    <source>
        <strain evidence="6 7">DSM 45000</strain>
    </source>
</reference>
<keyword evidence="1" id="KW-0805">Transcription regulation</keyword>
<keyword evidence="7" id="KW-1185">Reference proteome</keyword>
<evidence type="ECO:0000313" key="6">
    <source>
        <dbReference type="EMBL" id="ORB42003.1"/>
    </source>
</evidence>
<dbReference type="PROSITE" id="PS50977">
    <property type="entry name" value="HTH_TETR_2"/>
    <property type="match status" value="1"/>
</dbReference>
<dbReference type="Pfam" id="PF16859">
    <property type="entry name" value="TetR_C_11"/>
    <property type="match status" value="1"/>
</dbReference>
<dbReference type="OrthoDB" id="9796019at2"/>
<keyword evidence="2 4" id="KW-0238">DNA-binding</keyword>
<dbReference type="EMBL" id="MVIE01000011">
    <property type="protein sequence ID" value="ORB42003.1"/>
    <property type="molecule type" value="Genomic_DNA"/>
</dbReference>
<evidence type="ECO:0000256" key="2">
    <source>
        <dbReference type="ARBA" id="ARBA00023125"/>
    </source>
</evidence>
<protein>
    <submittedName>
        <fullName evidence="6">TetR family transcriptional regulator</fullName>
    </submittedName>
</protein>
<organism evidence="6 7">
    <name type="scientific">Mycobacterium paraseoulense</name>
    <dbReference type="NCBI Taxonomy" id="590652"/>
    <lineage>
        <taxon>Bacteria</taxon>
        <taxon>Bacillati</taxon>
        <taxon>Actinomycetota</taxon>
        <taxon>Actinomycetes</taxon>
        <taxon>Mycobacteriales</taxon>
        <taxon>Mycobacteriaceae</taxon>
        <taxon>Mycobacterium</taxon>
    </lineage>
</organism>
<dbReference type="AlphaFoldDB" id="A0A1X0IBM6"/>
<dbReference type="Pfam" id="PF00440">
    <property type="entry name" value="TetR_N"/>
    <property type="match status" value="1"/>
</dbReference>
<dbReference type="InterPro" id="IPR050109">
    <property type="entry name" value="HTH-type_TetR-like_transc_reg"/>
</dbReference>
<dbReference type="PANTHER" id="PTHR30055">
    <property type="entry name" value="HTH-TYPE TRANSCRIPTIONAL REGULATOR RUTR"/>
    <property type="match status" value="1"/>
</dbReference>